<dbReference type="SUPFAM" id="SSF53335">
    <property type="entry name" value="S-adenosyl-L-methionine-dependent methyltransferases"/>
    <property type="match status" value="1"/>
</dbReference>
<reference evidence="2 3" key="1">
    <citation type="submission" date="2019-03" db="EMBL/GenBank/DDBJ databases">
        <title>Complete Genome Sequence of Allofrancisella inopinata Strain SYSU YG23 Isolated from Water-Cooling Systems in China.</title>
        <authorList>
            <person name="Ohrman C."/>
            <person name="Uneklint I."/>
            <person name="Sjodin A."/>
        </authorList>
    </citation>
    <scope>NUCLEOTIDE SEQUENCE [LARGE SCALE GENOMIC DNA]</scope>
    <source>
        <strain evidence="2 3">SYSU YG23</strain>
    </source>
</reference>
<sequence length="392" mass="45150">MEDDKNTKLMVDVENLAKEKESLQKALADEDKKISQKDGSIQDFLDSHGVYIPEGCLNTLSYENKIEVITSYCMKQSDVLGSIDAFVLESEVSDEEKFDICCSFATKIKEYGDRNQGVSYMNNARYFLSDKDQEREKQYKKLIKLAVLFDEVALAVDLEMEYSSQFWNFADDINRKVSEEYKKIRAASFSKQEHGQALLIDYIEKNVKDGEGFGKTLVEIGTTRENVPGQGSTLQLARLCKRKGIKFITVDMDAHNVRWASFLSKKYDLNIKAVTRKGEEFLKNDIEDFDFVFLDAYDFDHGGHSSLRQSRYEKYLDGKIDEKKSHKMHLECAKSVVEKLKKDGVVCVDDTWQDEVGAWMAKGALAIPYLIEKNFKILEQKNRAVLMRYKDR</sequence>
<dbReference type="Gene3D" id="3.40.50.150">
    <property type="entry name" value="Vaccinia Virus protein VP39"/>
    <property type="match status" value="1"/>
</dbReference>
<dbReference type="KEGG" id="aii:E4K63_06550"/>
<dbReference type="EMBL" id="CP038241">
    <property type="protein sequence ID" value="QIV96506.1"/>
    <property type="molecule type" value="Genomic_DNA"/>
</dbReference>
<proteinExistence type="predicted"/>
<evidence type="ECO:0008006" key="4">
    <source>
        <dbReference type="Google" id="ProtNLM"/>
    </source>
</evidence>
<evidence type="ECO:0000313" key="2">
    <source>
        <dbReference type="EMBL" id="QIV96506.1"/>
    </source>
</evidence>
<protein>
    <recommendedName>
        <fullName evidence="4">Methyltransferase family protein</fullName>
    </recommendedName>
</protein>
<feature type="coiled-coil region" evidence="1">
    <location>
        <begin position="6"/>
        <end position="33"/>
    </location>
</feature>
<evidence type="ECO:0000313" key="3">
    <source>
        <dbReference type="Proteomes" id="UP000502004"/>
    </source>
</evidence>
<gene>
    <name evidence="2" type="ORF">E4K63_06550</name>
</gene>
<keyword evidence="1" id="KW-0175">Coiled coil</keyword>
<accession>A0AAE6YJ65</accession>
<dbReference type="AlphaFoldDB" id="A0AAE6YJ65"/>
<name>A0AAE6YJ65_9GAMM</name>
<dbReference type="InterPro" id="IPR029063">
    <property type="entry name" value="SAM-dependent_MTases_sf"/>
</dbReference>
<dbReference type="RefSeq" id="WP_133942345.1">
    <property type="nucleotide sequence ID" value="NZ_CP038241.1"/>
</dbReference>
<keyword evidence="3" id="KW-1185">Reference proteome</keyword>
<organism evidence="2 3">
    <name type="scientific">Allofrancisella inopinata</name>
    <dbReference type="NCBI Taxonomy" id="1085647"/>
    <lineage>
        <taxon>Bacteria</taxon>
        <taxon>Pseudomonadati</taxon>
        <taxon>Pseudomonadota</taxon>
        <taxon>Gammaproteobacteria</taxon>
        <taxon>Thiotrichales</taxon>
        <taxon>Francisellaceae</taxon>
        <taxon>Allofrancisella</taxon>
    </lineage>
</organism>
<dbReference type="Proteomes" id="UP000502004">
    <property type="component" value="Chromosome"/>
</dbReference>
<evidence type="ECO:0000256" key="1">
    <source>
        <dbReference type="SAM" id="Coils"/>
    </source>
</evidence>